<dbReference type="OrthoDB" id="2749434at2759"/>
<dbReference type="AlphaFoldDB" id="A0A0H2RK58"/>
<proteinExistence type="predicted"/>
<sequence>MVSGSSRIMGGQPSEGVAVRLKFPLVPKRGKICSSDQEKAFEVDPLEQLPGFLLASGCEKLKKRPPTLHLGWPMDDSLLVRLCEERGIGPSEELEELPLLEDDGYALDSDNEEDMEPDLIHKMRAFFCRCDELQLNVCPDLVTICDPSTKKMGLAVAVLSNYNFWDGELDRKEWPKIMNEFGLEGKPKWYLDFNEWFWN</sequence>
<dbReference type="Proteomes" id="UP000053477">
    <property type="component" value="Unassembled WGS sequence"/>
</dbReference>
<gene>
    <name evidence="1" type="ORF">SCHPADRAFT_930901</name>
</gene>
<dbReference type="EMBL" id="KQ086043">
    <property type="protein sequence ID" value="KLO09828.1"/>
    <property type="molecule type" value="Genomic_DNA"/>
</dbReference>
<dbReference type="InParanoid" id="A0A0H2RK58"/>
<evidence type="ECO:0000313" key="2">
    <source>
        <dbReference type="Proteomes" id="UP000053477"/>
    </source>
</evidence>
<accession>A0A0H2RK58</accession>
<keyword evidence="2" id="KW-1185">Reference proteome</keyword>
<protein>
    <submittedName>
        <fullName evidence="1">Uncharacterized protein</fullName>
    </submittedName>
</protein>
<name>A0A0H2RK58_9AGAM</name>
<reference evidence="1 2" key="1">
    <citation type="submission" date="2015-04" db="EMBL/GenBank/DDBJ databases">
        <title>Complete genome sequence of Schizopora paradoxa KUC8140, a cosmopolitan wood degrader in East Asia.</title>
        <authorList>
            <consortium name="DOE Joint Genome Institute"/>
            <person name="Min B."/>
            <person name="Park H."/>
            <person name="Jang Y."/>
            <person name="Kim J.-J."/>
            <person name="Kim K.H."/>
            <person name="Pangilinan J."/>
            <person name="Lipzen A."/>
            <person name="Riley R."/>
            <person name="Grigoriev I.V."/>
            <person name="Spatafora J.W."/>
            <person name="Choi I.-G."/>
        </authorList>
    </citation>
    <scope>NUCLEOTIDE SEQUENCE [LARGE SCALE GENOMIC DNA]</scope>
    <source>
        <strain evidence="1 2">KUC8140</strain>
    </source>
</reference>
<evidence type="ECO:0000313" key="1">
    <source>
        <dbReference type="EMBL" id="KLO09828.1"/>
    </source>
</evidence>
<organism evidence="1 2">
    <name type="scientific">Schizopora paradoxa</name>
    <dbReference type="NCBI Taxonomy" id="27342"/>
    <lineage>
        <taxon>Eukaryota</taxon>
        <taxon>Fungi</taxon>
        <taxon>Dikarya</taxon>
        <taxon>Basidiomycota</taxon>
        <taxon>Agaricomycotina</taxon>
        <taxon>Agaricomycetes</taxon>
        <taxon>Hymenochaetales</taxon>
        <taxon>Schizoporaceae</taxon>
        <taxon>Schizopora</taxon>
    </lineage>
</organism>